<gene>
    <name evidence="5" type="ORF">GCM10008090_30540</name>
</gene>
<keyword evidence="3" id="KW-0804">Transcription</keyword>
<dbReference type="EMBL" id="BMXA01000007">
    <property type="protein sequence ID" value="GHA18812.1"/>
    <property type="molecule type" value="Genomic_DNA"/>
</dbReference>
<evidence type="ECO:0000256" key="1">
    <source>
        <dbReference type="ARBA" id="ARBA00023015"/>
    </source>
</evidence>
<dbReference type="GO" id="GO:0006355">
    <property type="term" value="P:regulation of DNA-templated transcription"/>
    <property type="evidence" value="ECO:0007669"/>
    <property type="project" value="InterPro"/>
</dbReference>
<protein>
    <submittedName>
        <fullName evidence="5">Transcriptional regulator</fullName>
    </submittedName>
</protein>
<dbReference type="InterPro" id="IPR036388">
    <property type="entry name" value="WH-like_DNA-bd_sf"/>
</dbReference>
<dbReference type="Gene3D" id="1.10.10.10">
    <property type="entry name" value="Winged helix-like DNA-binding domain superfamily/Winged helix DNA-binding domain"/>
    <property type="match status" value="1"/>
</dbReference>
<evidence type="ECO:0000256" key="2">
    <source>
        <dbReference type="ARBA" id="ARBA00023125"/>
    </source>
</evidence>
<dbReference type="Gene3D" id="3.30.450.40">
    <property type="match status" value="1"/>
</dbReference>
<evidence type="ECO:0000313" key="6">
    <source>
        <dbReference type="Proteomes" id="UP000614811"/>
    </source>
</evidence>
<dbReference type="InterPro" id="IPR001867">
    <property type="entry name" value="OmpR/PhoB-type_DNA-bd"/>
</dbReference>
<dbReference type="Proteomes" id="UP000614811">
    <property type="component" value="Unassembled WGS sequence"/>
</dbReference>
<name>A0A918S021_9GAMM</name>
<organism evidence="5 6">
    <name type="scientific">Arenicella chitinivorans</name>
    <dbReference type="NCBI Taxonomy" id="1329800"/>
    <lineage>
        <taxon>Bacteria</taxon>
        <taxon>Pseudomonadati</taxon>
        <taxon>Pseudomonadota</taxon>
        <taxon>Gammaproteobacteria</taxon>
        <taxon>Arenicellales</taxon>
        <taxon>Arenicellaceae</taxon>
        <taxon>Arenicella</taxon>
    </lineage>
</organism>
<dbReference type="InterPro" id="IPR029016">
    <property type="entry name" value="GAF-like_dom_sf"/>
</dbReference>
<dbReference type="SMART" id="SM00862">
    <property type="entry name" value="Trans_reg_C"/>
    <property type="match status" value="1"/>
</dbReference>
<dbReference type="GO" id="GO:0000160">
    <property type="term" value="P:phosphorelay signal transduction system"/>
    <property type="evidence" value="ECO:0007669"/>
    <property type="project" value="InterPro"/>
</dbReference>
<keyword evidence="2" id="KW-0238">DNA-binding</keyword>
<accession>A0A918S021</accession>
<reference evidence="5" key="1">
    <citation type="journal article" date="2014" name="Int. J. Syst. Evol. Microbiol.">
        <title>Complete genome sequence of Corynebacterium casei LMG S-19264T (=DSM 44701T), isolated from a smear-ripened cheese.</title>
        <authorList>
            <consortium name="US DOE Joint Genome Institute (JGI-PGF)"/>
            <person name="Walter F."/>
            <person name="Albersmeier A."/>
            <person name="Kalinowski J."/>
            <person name="Ruckert C."/>
        </authorList>
    </citation>
    <scope>NUCLEOTIDE SEQUENCE</scope>
    <source>
        <strain evidence="5">KCTC 12711</strain>
    </source>
</reference>
<comment type="caution">
    <text evidence="5">The sequence shown here is derived from an EMBL/GenBank/DDBJ whole genome shotgun (WGS) entry which is preliminary data.</text>
</comment>
<feature type="domain" description="OmpR/PhoB-type" evidence="4">
    <location>
        <begin position="150"/>
        <end position="215"/>
    </location>
</feature>
<dbReference type="AlphaFoldDB" id="A0A918S021"/>
<evidence type="ECO:0000256" key="3">
    <source>
        <dbReference type="ARBA" id="ARBA00023163"/>
    </source>
</evidence>
<dbReference type="SUPFAM" id="SSF46894">
    <property type="entry name" value="C-terminal effector domain of the bipartite response regulators"/>
    <property type="match status" value="1"/>
</dbReference>
<sequence>MQQLVKEGQLVAAIADPCGRLLWTCASGYMSRRAEKLNFTAGGHWAERDVGTNAVGLSLTLKRAVTVFSSEHYSPYVQDWVCYAAPIIHPITGECLGALDISTTWNKHTPLGQSATTQLAQSIAQSLPSVLPRAELELFALGQPKVVFRGKPVNLPPRQIEILCLLALHPDGLNLQQLHAAIYGDAPVSLSTLKADVSHLRRCLDGEIGSRPYRLTTSTWADFIHIWRALDTQRTNEAMAMYRGAFLVASESPEIQEWRHCIDAVMTQLIDNCDSPQLLLHKISQSVNGSIMARDRLIELLDRSQYN</sequence>
<dbReference type="GO" id="GO:0003677">
    <property type="term" value="F:DNA binding"/>
    <property type="evidence" value="ECO:0007669"/>
    <property type="project" value="UniProtKB-KW"/>
</dbReference>
<dbReference type="InterPro" id="IPR016032">
    <property type="entry name" value="Sig_transdc_resp-reg_C-effctor"/>
</dbReference>
<proteinExistence type="predicted"/>
<reference evidence="5" key="2">
    <citation type="submission" date="2020-09" db="EMBL/GenBank/DDBJ databases">
        <authorList>
            <person name="Sun Q."/>
            <person name="Kim S."/>
        </authorList>
    </citation>
    <scope>NUCLEOTIDE SEQUENCE</scope>
    <source>
        <strain evidence="5">KCTC 12711</strain>
    </source>
</reference>
<evidence type="ECO:0000259" key="4">
    <source>
        <dbReference type="SMART" id="SM00862"/>
    </source>
</evidence>
<evidence type="ECO:0000313" key="5">
    <source>
        <dbReference type="EMBL" id="GHA18812.1"/>
    </source>
</evidence>
<keyword evidence="6" id="KW-1185">Reference proteome</keyword>
<keyword evidence="1" id="KW-0805">Transcription regulation</keyword>